<dbReference type="Gene3D" id="1.10.287.1490">
    <property type="match status" value="1"/>
</dbReference>
<feature type="compositionally biased region" description="Pro residues" evidence="9">
    <location>
        <begin position="2361"/>
        <end position="2371"/>
    </location>
</feature>
<evidence type="ECO:0000259" key="11">
    <source>
        <dbReference type="Pfam" id="PF13872"/>
    </source>
</evidence>
<feature type="region of interest" description="Disordered" evidence="9">
    <location>
        <begin position="2440"/>
        <end position="2465"/>
    </location>
</feature>
<comment type="caution">
    <text evidence="13">The sequence shown here is derived from an EMBL/GenBank/DDBJ whole genome shotgun (WGS) entry which is preliminary data.</text>
</comment>
<dbReference type="Pfam" id="PF13872">
    <property type="entry name" value="AAA_34"/>
    <property type="match status" value="1"/>
</dbReference>
<evidence type="ECO:0000259" key="10">
    <source>
        <dbReference type="Pfam" id="PF13871"/>
    </source>
</evidence>
<dbReference type="Gene3D" id="1.10.10.10">
    <property type="entry name" value="Winged helix-like DNA-binding domain superfamily/Winged helix DNA-binding domain"/>
    <property type="match status" value="1"/>
</dbReference>
<feature type="region of interest" description="Disordered" evidence="9">
    <location>
        <begin position="2245"/>
        <end position="2282"/>
    </location>
</feature>
<feature type="compositionally biased region" description="Basic and acidic residues" evidence="9">
    <location>
        <begin position="1686"/>
        <end position="1698"/>
    </location>
</feature>
<evidence type="ECO:0000313" key="13">
    <source>
        <dbReference type="EMBL" id="KAK3521866.1"/>
    </source>
</evidence>
<dbReference type="SUPFAM" id="SSF57997">
    <property type="entry name" value="Tropomyosin"/>
    <property type="match status" value="1"/>
</dbReference>
<feature type="coiled-coil region" evidence="8">
    <location>
        <begin position="2051"/>
        <end position="2218"/>
    </location>
</feature>
<dbReference type="SUPFAM" id="SSF52540">
    <property type="entry name" value="P-loop containing nucleoside triphosphate hydrolases"/>
    <property type="match status" value="2"/>
</dbReference>
<dbReference type="InterPro" id="IPR057332">
    <property type="entry name" value="SBNO_a/b_dom"/>
</dbReference>
<evidence type="ECO:0000256" key="5">
    <source>
        <dbReference type="ARBA" id="ARBA00023054"/>
    </source>
</evidence>
<feature type="domain" description="SBNO alpha/beta" evidence="12">
    <location>
        <begin position="1164"/>
        <end position="1276"/>
    </location>
</feature>
<keyword evidence="14" id="KW-1185">Reference proteome</keyword>
<dbReference type="GO" id="GO:0006355">
    <property type="term" value="P:regulation of DNA-templated transcription"/>
    <property type="evidence" value="ECO:0007669"/>
    <property type="project" value="InterPro"/>
</dbReference>
<feature type="compositionally biased region" description="Acidic residues" evidence="9">
    <location>
        <begin position="229"/>
        <end position="240"/>
    </location>
</feature>
<keyword evidence="6" id="KW-0539">Nucleus</keyword>
<dbReference type="GO" id="GO:0031490">
    <property type="term" value="F:chromatin DNA binding"/>
    <property type="evidence" value="ECO:0007669"/>
    <property type="project" value="TreeGrafter"/>
</dbReference>
<evidence type="ECO:0000259" key="12">
    <source>
        <dbReference type="Pfam" id="PF25373"/>
    </source>
</evidence>
<feature type="domain" description="Strawberry notch helicase C" evidence="10">
    <location>
        <begin position="877"/>
        <end position="1126"/>
    </location>
</feature>
<dbReference type="EMBL" id="JAUCMX010000015">
    <property type="protein sequence ID" value="KAK3521866.1"/>
    <property type="molecule type" value="Genomic_DNA"/>
</dbReference>
<feature type="compositionally biased region" description="Low complexity" evidence="9">
    <location>
        <begin position="1935"/>
        <end position="1956"/>
    </location>
</feature>
<feature type="compositionally biased region" description="Polar residues" evidence="9">
    <location>
        <begin position="1711"/>
        <end position="1732"/>
    </location>
</feature>
<dbReference type="Pfam" id="PF25373">
    <property type="entry name" value="SBNO"/>
    <property type="match status" value="1"/>
</dbReference>
<feature type="region of interest" description="Disordered" evidence="9">
    <location>
        <begin position="1668"/>
        <end position="1788"/>
    </location>
</feature>
<sequence length="2613" mass="289718">MDPGQDLLLAALSESGICPNDLFDIDSQDTAQSPASQQDMWSVSKNALDIGLVSEAAGIVGIEPAVPPTPTVTIRQKPQPSTTTFVLNQLNQLPSLGTIVVTKPSLGTSSRQTITVTKVVQTSSSAQRSSSSSSNTATVCSVVPPTREQIKLKDLLRTSGVKTNSLGELMKLKPPPDIAQPVATATGTMEVNNGVKKEVSGKDVARIWANEEIKMRSFSPVNKLPGMKEEEEPEEEEEEELGHAETYAEYMPMKLKIGERHPDPVVETSSLSSVNPPNVWYRLSVPEETIDRGWLSALQLEAITYACQQHETFLPNGDRAAYLIGDGAGVGKGRTIAGIIYENYLLGRKRSLWFSVSNDLKYDAERDLRDIGAKNIQVHSLNKFKYGKISSKHNGSVKKGVIFATYSSLIGESQTGGKYKTRFKQLLHWCGDDFDGVIIFDECHKAKNVCPIGSSKPTKTGLAVLELQNKLPKARVVYASATGASEPRNMAYMNRLGIWGEGTPFKEFSNFIQAVERRGVGAMEIVAMDMKLRGMYIARQLSFQGVTFKIEEVPLTQNYIKMYNKSVRLWVSAREKFQQAANLMDAEQRMKKSMWGQFWSAHQRFFKYLCIASKVRRVVQLAREEVKNGKCVVIGLQSTGEARTLEALEEGGGELNDFVSTAKGVLQSLVEKHFPAPDRQKLFSLLGIDLSAKKTPSPAETKEEQKGKKRKGADVKKGSKKSRKSGGLSGSSSDESNSEDSDKDDSDNSFDPLSSGDDDEDDFNPFKDDSSEDEEDDPWLIRKDSKKSKEKKNKKKKKSIDPDSIHSALLASGLGSTRPAFTTPVVKPTSNNTVAPAKSEPEESSCVTSNDAVEDAQQMKRELLEQLEKLAEDLPPNTLDELIDELGGPENVAEMTGRKGRVVSNDDGSISYESRSELDVPVEILNLTEKQRFMDGEKNIAIISEAASSGISLQADRRVKNQRRRVHMTLELPWSADRAIQQFGRTHRSNQVTAPEYVFLISELAGEQRFASIVAKRLESLGALTHGDRRATETRDLSRFNFDNKGISLKAKIRNGLIGVGLINVEDRSGVLSLDKDYNNIGKFLNRILGMEVQQQNALFQYFSDTLNAVIQNAKKNGRYDMGILDLGSGDEKVKKIDAKKFLTPGYSTSGHVELYTVSVERGMSWEDATHIWAEQNGPDDGFYVQVRNNKKIAIMVKEVNTKKRLFMVYRPNTGKQLKLETCADIRKRCKKVLSDEAKQCWIDQYRSSADVCSHAYWRGNCKKVSVGLQCEIGLRCRTYYVLCGSVLSVWTKVEGVLASVSGSNMKMQIVRLRTEDGQRIVGVSDHSGKLRGSPHQHPVLIRPIAAAGCTATADVAAAAPTEPQPLFQYIAKPAGNIPSPSSSISTVQSYKPIINDFGLPSFGFSQGPNGTQAPQSKYAELLAIIEELGKEIRPTYAGSKSAMERLKRGSLSMSTDDSISEDVSSSVALSHDHTSPNGGKESEASVVSSADTVSGLALPEEAAVITRPTSTPACTISSKIRSLCLSGAEEEFSSGRSLPFINPSSLETLRALVHEIQSNETDPEIWKNCEGRWLHLFQLVEKQYQEQILAQQEQYQCQIQLIQDEIKALVQQQKRQSCAWSNPSGTAKTLEPPADLEHEIQASSPTKVSANAQESSEDGLVTVQSSGYGTLSTWEPGTTTMGSLEGKDEVLSSRKQQDTSYSLLAKRQGQDSVPSRTAAFNNSPRTTSSTVPNPPADKKRLNSQPLTSWVQRQKHRKRKSKTPQNQSLQMERREESRPSGSPKEHMEHVDEFGHSAVYSNPAALKRSDSLVSEASGLTYWKLEEGELYHPLPDSFENNSFLLMQDVNLSQPLEDEAGLSLSLREIYQNKQKVDPKGQEWDSLINSDASSPQSCKFLKLLLQEAAPLAIRNRFSNPPVMQVLTLDPGANTRQSERTSGFTSPSRFSSPTSPMSHTSHTVHRVYSEDEGSRTATMTLQATGPSVHGPRPNGRKLEASATLDDPVVLSLLRQNLREKHARHIADLRAYYESEISTLKEKLDLVNLPLDVEKSNQILLERCEHLERALTEASMRIRELENKNRHLERQLAEWPERYDAASSTVKALQQRLEESKQSSKEKDNTMNKLRSRLRQLEEAVQNACRDVDEKEARMKKEHKMLQDLLQEYDSLRKDHDGVKDNLVSAENKLFDANEQIAELKRIISKLEAQVKQLEHENMAKTRQALHSHLHPSGAGLFHHPDLLLSPSKRQRDVECGTKNPGVSEKGGIGRGRPSPPDREQTHEETTMRDVSLTPMIKALIQMEDTKATEGRAMTKPHCGSPRFGSKRPTVAFVDSVRESLQERGEAVLRAQRSLSPEGHRSSSLPPRAPRAGPPSTPTKRETLLYPISAKSSPKRCPTENISTAFGHPMHCQKHLHNRFDLHFDQTGFSSSLPSRSNSRRRLQLMAEDKTSSSSASAQAVESSESDEHEVTDLDLLTHNHEDELILPRVQSLADAEKLFDELTQEKQQIEAALSRIPGAGARVTLQTRLDQAASEHFVLKVDVLEAGKMGKRKDLSEFDKGQIVMARRLDQSISKTAALVGCSRSAVVSIYQKWSKEGTVVNRRQGHRQPRLIDVHGE</sequence>
<keyword evidence="5 8" id="KW-0175">Coiled coil</keyword>
<dbReference type="PANTHER" id="PTHR12706">
    <property type="entry name" value="STRAWBERRY NOTCH-RELATED"/>
    <property type="match status" value="1"/>
</dbReference>
<feature type="compositionally biased region" description="Basic and acidic residues" evidence="9">
    <location>
        <begin position="700"/>
        <end position="717"/>
    </location>
</feature>
<evidence type="ECO:0000256" key="8">
    <source>
        <dbReference type="SAM" id="Coils"/>
    </source>
</evidence>
<name>A0AAE0UV43_9TELE</name>
<dbReference type="Gene3D" id="6.10.140.1300">
    <property type="match status" value="1"/>
</dbReference>
<dbReference type="InterPro" id="IPR017266">
    <property type="entry name" value="DOC_1/2"/>
</dbReference>
<dbReference type="InterPro" id="IPR039187">
    <property type="entry name" value="SNO_AAA"/>
</dbReference>
<reference evidence="13" key="1">
    <citation type="submission" date="2023-06" db="EMBL/GenBank/DDBJ databases">
        <title>Male Hemibagrus guttatus genome.</title>
        <authorList>
            <person name="Bian C."/>
        </authorList>
    </citation>
    <scope>NUCLEOTIDE SEQUENCE</scope>
    <source>
        <strain evidence="13">Male_cb2023</strain>
        <tissue evidence="13">Muscle</tissue>
    </source>
</reference>
<evidence type="ECO:0000256" key="9">
    <source>
        <dbReference type="SAM" id="MobiDB-lite"/>
    </source>
</evidence>
<proteinExistence type="inferred from homology"/>
<dbReference type="FunFam" id="3.40.50.300:FF:000282">
    <property type="entry name" value="Strawberry notch homolog 1 (Drosophila)"/>
    <property type="match status" value="1"/>
</dbReference>
<dbReference type="Gene3D" id="3.40.50.300">
    <property type="entry name" value="P-loop containing nucleotide triphosphate hydrolases"/>
    <property type="match status" value="2"/>
</dbReference>
<dbReference type="InterPro" id="IPR026741">
    <property type="entry name" value="SNO"/>
</dbReference>
<comment type="subcellular location">
    <subcellularLocation>
        <location evidence="1">Nucleus</location>
    </subcellularLocation>
</comment>
<evidence type="ECO:0000256" key="6">
    <source>
        <dbReference type="ARBA" id="ARBA00023242"/>
    </source>
</evidence>
<feature type="compositionally biased region" description="Polar residues" evidence="9">
    <location>
        <begin position="1743"/>
        <end position="1752"/>
    </location>
</feature>
<feature type="compositionally biased region" description="Basic and acidic residues" evidence="9">
    <location>
        <begin position="2270"/>
        <end position="2282"/>
    </location>
</feature>
<dbReference type="InterPro" id="IPR036388">
    <property type="entry name" value="WH-like_DNA-bd_sf"/>
</dbReference>
<evidence type="ECO:0000256" key="7">
    <source>
        <dbReference type="ARBA" id="ARBA00073422"/>
    </source>
</evidence>
<gene>
    <name evidence="13" type="ORF">QTP70_018593</name>
</gene>
<feature type="region of interest" description="Disordered" evidence="9">
    <location>
        <begin position="2343"/>
        <end position="2375"/>
    </location>
</feature>
<dbReference type="InterPro" id="IPR027417">
    <property type="entry name" value="P-loop_NTPase"/>
</dbReference>
<feature type="compositionally biased region" description="Low complexity" evidence="9">
    <location>
        <begin position="1455"/>
        <end position="1470"/>
    </location>
</feature>
<comment type="similarity">
    <text evidence="3">Belongs to the CDK2AP family.</text>
</comment>
<dbReference type="Proteomes" id="UP001274896">
    <property type="component" value="Unassembled WGS sequence"/>
</dbReference>
<evidence type="ECO:0000256" key="3">
    <source>
        <dbReference type="ARBA" id="ARBA00008485"/>
    </source>
</evidence>
<accession>A0AAE0UV43</accession>
<dbReference type="Pfam" id="PF09806">
    <property type="entry name" value="CDK2AP"/>
    <property type="match status" value="1"/>
</dbReference>
<feature type="compositionally biased region" description="Basic residues" evidence="9">
    <location>
        <begin position="1753"/>
        <end position="1762"/>
    </location>
</feature>
<feature type="region of interest" description="Disordered" evidence="9">
    <location>
        <begin position="1440"/>
        <end position="1487"/>
    </location>
</feature>
<feature type="region of interest" description="Disordered" evidence="9">
    <location>
        <begin position="1928"/>
        <end position="1957"/>
    </location>
</feature>
<feature type="region of interest" description="Disordered" evidence="9">
    <location>
        <begin position="2302"/>
        <end position="2321"/>
    </location>
</feature>
<feature type="compositionally biased region" description="Acidic residues" evidence="9">
    <location>
        <begin position="736"/>
        <end position="748"/>
    </location>
</feature>
<feature type="compositionally biased region" description="Polar residues" evidence="9">
    <location>
        <begin position="1668"/>
        <end position="1683"/>
    </location>
</feature>
<protein>
    <recommendedName>
        <fullName evidence="7">Protein strawberry notch homolog 1</fullName>
    </recommendedName>
</protein>
<dbReference type="GO" id="GO:0042393">
    <property type="term" value="F:histone binding"/>
    <property type="evidence" value="ECO:0007669"/>
    <property type="project" value="TreeGrafter"/>
</dbReference>
<evidence type="ECO:0000256" key="1">
    <source>
        <dbReference type="ARBA" id="ARBA00004123"/>
    </source>
</evidence>
<dbReference type="GO" id="GO:0009967">
    <property type="term" value="P:positive regulation of signal transduction"/>
    <property type="evidence" value="ECO:0007669"/>
    <property type="project" value="UniProtKB-ARBA"/>
</dbReference>
<feature type="compositionally biased region" description="Basic residues" evidence="9">
    <location>
        <begin position="784"/>
        <end position="798"/>
    </location>
</feature>
<dbReference type="Pfam" id="PF13871">
    <property type="entry name" value="Helicase_C_4"/>
    <property type="match status" value="1"/>
</dbReference>
<dbReference type="GO" id="GO:0005634">
    <property type="term" value="C:nucleus"/>
    <property type="evidence" value="ECO:0007669"/>
    <property type="project" value="UniProtKB-SubCell"/>
</dbReference>
<comment type="similarity">
    <text evidence="2">Belongs to the SBNO family.</text>
</comment>
<evidence type="ECO:0000256" key="4">
    <source>
        <dbReference type="ARBA" id="ARBA00022553"/>
    </source>
</evidence>
<dbReference type="PANTHER" id="PTHR12706:SF8">
    <property type="entry name" value="PROTEIN STRAWBERRY NOTCH HOMOLOG 1"/>
    <property type="match status" value="1"/>
</dbReference>
<keyword evidence="4" id="KW-0597">Phosphoprotein</keyword>
<evidence type="ECO:0000256" key="2">
    <source>
        <dbReference type="ARBA" id="ARBA00006992"/>
    </source>
</evidence>
<organism evidence="13 14">
    <name type="scientific">Hemibagrus guttatus</name>
    <dbReference type="NCBI Taxonomy" id="175788"/>
    <lineage>
        <taxon>Eukaryota</taxon>
        <taxon>Metazoa</taxon>
        <taxon>Chordata</taxon>
        <taxon>Craniata</taxon>
        <taxon>Vertebrata</taxon>
        <taxon>Euteleostomi</taxon>
        <taxon>Actinopterygii</taxon>
        <taxon>Neopterygii</taxon>
        <taxon>Teleostei</taxon>
        <taxon>Ostariophysi</taxon>
        <taxon>Siluriformes</taxon>
        <taxon>Bagridae</taxon>
        <taxon>Hemibagrus</taxon>
    </lineage>
</organism>
<dbReference type="InterPro" id="IPR026937">
    <property type="entry name" value="SBNO_Helicase_C_dom"/>
</dbReference>
<feature type="domain" description="Strawberry notch AAA" evidence="11">
    <location>
        <begin position="260"/>
        <end position="565"/>
    </location>
</feature>
<feature type="region of interest" description="Disordered" evidence="9">
    <location>
        <begin position="694"/>
        <end position="850"/>
    </location>
</feature>
<feature type="compositionally biased region" description="Basic and acidic residues" evidence="9">
    <location>
        <begin position="1771"/>
        <end position="1788"/>
    </location>
</feature>
<feature type="compositionally biased region" description="Low complexity" evidence="9">
    <location>
        <begin position="2446"/>
        <end position="2457"/>
    </location>
</feature>
<feature type="region of interest" description="Disordered" evidence="9">
    <location>
        <begin position="223"/>
        <end position="242"/>
    </location>
</feature>
<evidence type="ECO:0000313" key="14">
    <source>
        <dbReference type="Proteomes" id="UP001274896"/>
    </source>
</evidence>